<dbReference type="Pfam" id="PF06094">
    <property type="entry name" value="GGACT"/>
    <property type="match status" value="1"/>
</dbReference>
<dbReference type="RefSeq" id="WP_275819395.1">
    <property type="nucleotide sequence ID" value="NZ_JARHUD010000001.1"/>
</dbReference>
<evidence type="ECO:0000259" key="3">
    <source>
        <dbReference type="Pfam" id="PF06094"/>
    </source>
</evidence>
<dbReference type="Proteomes" id="UP001215503">
    <property type="component" value="Unassembled WGS sequence"/>
</dbReference>
<dbReference type="SUPFAM" id="SSF110857">
    <property type="entry name" value="Gamma-glutamyl cyclotransferase-like"/>
    <property type="match status" value="1"/>
</dbReference>
<reference evidence="4 5" key="1">
    <citation type="submission" date="2023-03" db="EMBL/GenBank/DDBJ databases">
        <title>Fodinicurvata sp. CAU 1616 isolated from sea sendiment.</title>
        <authorList>
            <person name="Kim W."/>
        </authorList>
    </citation>
    <scope>NUCLEOTIDE SEQUENCE [LARGE SCALE GENOMIC DNA]</scope>
    <source>
        <strain evidence="4 5">CAU 1616</strain>
    </source>
</reference>
<sequence length="176" mass="20348">MQFFFYGTLLDPEVRAAVMPHIAESLELQPARLRGYRRVRARHGTYPVLVSDARSRVDGLLVSGLDARALYRMAHFEGDLYLPQQRRVRATDGAAAQAWIFMAVHPGLAAQRSWSLQRWRMQHKRRLLADTSRWMREFGVDNGQAHDMNWPFRRTIQALAADLEMPEDTLSWQEAA</sequence>
<evidence type="ECO:0000313" key="5">
    <source>
        <dbReference type="Proteomes" id="UP001215503"/>
    </source>
</evidence>
<accession>A0ABT5YII0</accession>
<dbReference type="Gene3D" id="3.10.490.10">
    <property type="entry name" value="Gamma-glutamyl cyclotransferase-like"/>
    <property type="match status" value="1"/>
</dbReference>
<evidence type="ECO:0000256" key="2">
    <source>
        <dbReference type="ARBA" id="ARBA00030602"/>
    </source>
</evidence>
<dbReference type="InterPro" id="IPR036568">
    <property type="entry name" value="GGCT-like_sf"/>
</dbReference>
<evidence type="ECO:0000313" key="4">
    <source>
        <dbReference type="EMBL" id="MDF2094692.1"/>
    </source>
</evidence>
<evidence type="ECO:0000256" key="1">
    <source>
        <dbReference type="ARBA" id="ARBA00022679"/>
    </source>
</evidence>
<keyword evidence="1" id="KW-0808">Transferase</keyword>
<comment type="caution">
    <text evidence="4">The sequence shown here is derived from an EMBL/GenBank/DDBJ whole genome shotgun (WGS) entry which is preliminary data.</text>
</comment>
<dbReference type="InterPro" id="IPR013024">
    <property type="entry name" value="GGCT-like"/>
</dbReference>
<dbReference type="EMBL" id="JARHUD010000001">
    <property type="protein sequence ID" value="MDF2094692.1"/>
    <property type="molecule type" value="Genomic_DNA"/>
</dbReference>
<dbReference type="InterPro" id="IPR045038">
    <property type="entry name" value="AIG2-like"/>
</dbReference>
<organism evidence="4 5">
    <name type="scientific">Aquibaculum arenosum</name>
    <dbReference type="NCBI Taxonomy" id="3032591"/>
    <lineage>
        <taxon>Bacteria</taxon>
        <taxon>Pseudomonadati</taxon>
        <taxon>Pseudomonadota</taxon>
        <taxon>Alphaproteobacteria</taxon>
        <taxon>Rhodospirillales</taxon>
        <taxon>Rhodovibrionaceae</taxon>
        <taxon>Aquibaculum</taxon>
    </lineage>
</organism>
<proteinExistence type="predicted"/>
<dbReference type="InterPro" id="IPR009288">
    <property type="entry name" value="AIG2-like_dom"/>
</dbReference>
<dbReference type="CDD" id="cd06661">
    <property type="entry name" value="GGCT_like"/>
    <property type="match status" value="1"/>
</dbReference>
<gene>
    <name evidence="4" type="ORF">P2G67_01725</name>
</gene>
<keyword evidence="5" id="KW-1185">Reference proteome</keyword>
<protein>
    <recommendedName>
        <fullName evidence="2">Putative gamma-glutamylcyclotransferase</fullName>
    </recommendedName>
</protein>
<feature type="domain" description="Gamma-glutamylcyclotransferase AIG2-like" evidence="3">
    <location>
        <begin position="3"/>
        <end position="116"/>
    </location>
</feature>
<name>A0ABT5YII0_9PROT</name>
<dbReference type="PANTHER" id="PTHR31544">
    <property type="entry name" value="AIG2-LIKE PROTEIN D"/>
    <property type="match status" value="1"/>
</dbReference>
<dbReference type="PANTHER" id="PTHR31544:SF4">
    <property type="entry name" value="GAMMA-GLUTAMYLCYCLOTRANSFERASE-RELATED"/>
    <property type="match status" value="1"/>
</dbReference>